<dbReference type="GO" id="GO:0008333">
    <property type="term" value="P:endosome to lysosome transport"/>
    <property type="evidence" value="ECO:0007669"/>
    <property type="project" value="TreeGrafter"/>
</dbReference>
<dbReference type="SUPFAM" id="SSF50978">
    <property type="entry name" value="WD40 repeat-like"/>
    <property type="match status" value="1"/>
</dbReference>
<dbReference type="Proteomes" id="UP000887562">
    <property type="component" value="Unplaced"/>
</dbReference>
<dbReference type="SUPFAM" id="SSF140111">
    <property type="entry name" value="Endosomal sorting complex assembly domain"/>
    <property type="match status" value="1"/>
</dbReference>
<protein>
    <submittedName>
        <fullName evidence="13">Tumor susceptibility gene 101 protein</fullName>
    </submittedName>
</protein>
<evidence type="ECO:0000313" key="13">
    <source>
        <dbReference type="WBParaSite" id="maker-E.canG7_contigs_1236-snap-gene-0.47-mRNA-1"/>
    </source>
</evidence>
<dbReference type="Pfam" id="PF09454">
    <property type="entry name" value="Vps23_core"/>
    <property type="match status" value="1"/>
</dbReference>
<dbReference type="SUPFAM" id="SSF54495">
    <property type="entry name" value="UBC-like"/>
    <property type="match status" value="1"/>
</dbReference>
<dbReference type="GO" id="GO:0015031">
    <property type="term" value="P:protein transport"/>
    <property type="evidence" value="ECO:0007669"/>
    <property type="project" value="UniProtKB-UniRule"/>
</dbReference>
<evidence type="ECO:0000256" key="1">
    <source>
        <dbReference type="ARBA" id="ARBA00004177"/>
    </source>
</evidence>
<dbReference type="PANTHER" id="PTHR23306:SF3">
    <property type="entry name" value="TUMOR SUPPRESSOR PROTEIN 101"/>
    <property type="match status" value="1"/>
</dbReference>
<feature type="domain" description="UEV" evidence="11">
    <location>
        <begin position="2"/>
        <end position="145"/>
    </location>
</feature>
<dbReference type="Gene3D" id="3.10.110.10">
    <property type="entry name" value="Ubiquitin Conjugating Enzyme"/>
    <property type="match status" value="1"/>
</dbReference>
<dbReference type="InterPro" id="IPR017916">
    <property type="entry name" value="SB_dom"/>
</dbReference>
<evidence type="ECO:0000256" key="5">
    <source>
        <dbReference type="ARBA" id="ARBA00022927"/>
    </source>
</evidence>
<dbReference type="CDD" id="cd11685">
    <property type="entry name" value="UEV_TSG101-like"/>
    <property type="match status" value="1"/>
</dbReference>
<keyword evidence="4" id="KW-0967">Endosome</keyword>
<dbReference type="AlphaFoldDB" id="A0A915EV30"/>
<name>A0A915EV30_9CEST</name>
<feature type="coiled-coil region" evidence="8">
    <location>
        <begin position="281"/>
        <end position="315"/>
    </location>
</feature>
<dbReference type="WBParaSite" id="maker-E.canG7_contigs_1236-snap-gene-0.47-mRNA-1">
    <property type="protein sequence ID" value="maker-E.canG7_contigs_1236-snap-gene-0.47-mRNA-1"/>
    <property type="gene ID" value="EcG7_02707"/>
</dbReference>
<evidence type="ECO:0000256" key="4">
    <source>
        <dbReference type="ARBA" id="ARBA00022753"/>
    </source>
</evidence>
<dbReference type="Gene3D" id="6.10.250.370">
    <property type="match status" value="1"/>
</dbReference>
<feature type="region of interest" description="Disordered" evidence="9">
    <location>
        <begin position="631"/>
        <end position="659"/>
    </location>
</feature>
<dbReference type="GO" id="GO:0043130">
    <property type="term" value="F:ubiquitin binding"/>
    <property type="evidence" value="ECO:0007669"/>
    <property type="project" value="TreeGrafter"/>
</dbReference>
<keyword evidence="3 7" id="KW-0813">Transport</keyword>
<evidence type="ECO:0000256" key="2">
    <source>
        <dbReference type="ARBA" id="ARBA00009594"/>
    </source>
</evidence>
<dbReference type="Pfam" id="PF05743">
    <property type="entry name" value="UEV"/>
    <property type="match status" value="1"/>
</dbReference>
<comment type="similarity">
    <text evidence="2">Belongs to the ubiquitin-conjugating enzyme family. UEV subfamily.</text>
</comment>
<dbReference type="GO" id="GO:0000813">
    <property type="term" value="C:ESCRT I complex"/>
    <property type="evidence" value="ECO:0007669"/>
    <property type="project" value="TreeGrafter"/>
</dbReference>
<dbReference type="PANTHER" id="PTHR23306">
    <property type="entry name" value="TUMOR SUSCEPTIBILITY GENE 101 PROTEIN-RELATED"/>
    <property type="match status" value="1"/>
</dbReference>
<evidence type="ECO:0000313" key="12">
    <source>
        <dbReference type="Proteomes" id="UP000887562"/>
    </source>
</evidence>
<dbReference type="InterPro" id="IPR036322">
    <property type="entry name" value="WD40_repeat_dom_sf"/>
</dbReference>
<organism evidence="12 13">
    <name type="scientific">Echinococcus canadensis</name>
    <dbReference type="NCBI Taxonomy" id="519352"/>
    <lineage>
        <taxon>Eukaryota</taxon>
        <taxon>Metazoa</taxon>
        <taxon>Spiralia</taxon>
        <taxon>Lophotrochozoa</taxon>
        <taxon>Platyhelminthes</taxon>
        <taxon>Cestoda</taxon>
        <taxon>Eucestoda</taxon>
        <taxon>Cyclophyllidea</taxon>
        <taxon>Taeniidae</taxon>
        <taxon>Echinococcus</taxon>
        <taxon>Echinococcus canadensis group</taxon>
    </lineage>
</organism>
<dbReference type="InterPro" id="IPR052070">
    <property type="entry name" value="ESCRT-I_UEV_domain"/>
</dbReference>
<proteinExistence type="inferred from homology"/>
<dbReference type="Gene3D" id="6.10.140.820">
    <property type="match status" value="1"/>
</dbReference>
<dbReference type="InterPro" id="IPR037202">
    <property type="entry name" value="ESCRT_assembly_dom"/>
</dbReference>
<evidence type="ECO:0000256" key="8">
    <source>
        <dbReference type="SAM" id="Coils"/>
    </source>
</evidence>
<comment type="subcellular location">
    <subcellularLocation>
        <location evidence="1">Endosome</location>
    </subcellularLocation>
</comment>
<evidence type="ECO:0000259" key="10">
    <source>
        <dbReference type="PROSITE" id="PS51312"/>
    </source>
</evidence>
<dbReference type="InterPro" id="IPR015943">
    <property type="entry name" value="WD40/YVTN_repeat-like_dom_sf"/>
</dbReference>
<dbReference type="InterPro" id="IPR016135">
    <property type="entry name" value="UBQ-conjugating_enzyme/RWD"/>
</dbReference>
<evidence type="ECO:0000256" key="3">
    <source>
        <dbReference type="ARBA" id="ARBA00022448"/>
    </source>
</evidence>
<keyword evidence="6 8" id="KW-0175">Coiled coil</keyword>
<feature type="domain" description="SB" evidence="10">
    <location>
        <begin position="327"/>
        <end position="395"/>
    </location>
</feature>
<accession>A0A915EV30</accession>
<feature type="compositionally biased region" description="Low complexity" evidence="9">
    <location>
        <begin position="642"/>
        <end position="652"/>
    </location>
</feature>
<keyword evidence="5 7" id="KW-0653">Protein transport</keyword>
<dbReference type="InterPro" id="IPR008883">
    <property type="entry name" value="UEV_N"/>
</dbReference>
<sequence>MSSQSASLVHGLVNYKYREAARIDIEKASQAYHSLQVKLQDFTFENGQTSKLLCMEGTIPVKYMGNVYNIPLAVYFVRQHPYHPPIAYVRPTSSMQIKAGPNVDTNGKIFLPYLSEWNFPVSSTQGLLEILQDVFGQRTPVFSKPIAGSVGFNANITSSNGYAYGMPGVGWGGMPGLPGSTNPAPSGSATPQSSLFGGVMPSMPTVSTASTFMGSATSFPASVVAEEEQLLLSLRSAVMDKLNNVQREVVDDLSCEIQSLESTQKDLILRADNLVTIQAQMLSELEQIQSLTLELEDKTREYKEAYRKLKQEANVKVDYDSVVDTTRPVYRQLVEAFAEEQAIGDVLYYLSQALENGAIELEDFLKVVRDQSRNQFMQRATVCQCRAKAGLPLYRLLFSLYTSHLSCFLRRETLLASVVQTFYPSLIALTSTYLVLVTALVLLQPLHKNCLMFLRRMISGREGGVNFPAESSLGELEYRSAVLPTNQNAGTLENQQIMTPSDFQYFTVYACNGEQTKRNCSKSPTQMRIENDIAESLSNKFMSLNRRRQIERGKELLRIIELGLGDFREIFNLQPMDEYSSYVLRLCQVELSHAQSQTMDDCLSREVQTERSRTAPYSSWTQIPPAYEGGHSGHVRYAPLNSSFQSNHSSDSPRNNEQFSVSTLNRLKTSLKTVLMLLEGDCEEHSSTSNQHAHKPHNLVIPSQDQQTLAELECVHCKFLDHHLLTLHRLKSPHSMENLRGPLPGDLACVWKVNDHSGQGTLEHALKCPGLLPMSGRGIGDVWGYGDGIVSVLSETSSEFTMIVGGLSDGTLVVWDIGSEISPLYLSNNVSKQGSFLPKIFEHAKSPDYLASFAFSEEDKSSDFRTFPTSPIVALKSLMRESILSNSFQFCSLDNRGNVNIWMALRLQPKRSCDIIGSSADLGLRPGGRARLIQLAKFTYDTQGSHLRPVSSGISVSLAPFTTCLEVCRTSDKFFIGSADGNIRQKCRVPSQCIYPRDFKLSFANAAVTCLALHPFLPNVLIAGYSDGQLALYLTHHPHPIFKWLIKVQSDRPSIGVRKVIWSPHRPNVTYCLATDGDIIAWTLLDGEQATMMPRAQTLIIGTIRERRVVDFSVARGCSGCLAVCWQGGAEIHWLKEDLVVRQEDELLAL</sequence>
<evidence type="ECO:0000259" key="11">
    <source>
        <dbReference type="PROSITE" id="PS51322"/>
    </source>
</evidence>
<dbReference type="PROSITE" id="PS51322">
    <property type="entry name" value="UEV"/>
    <property type="match status" value="1"/>
</dbReference>
<evidence type="ECO:0000256" key="7">
    <source>
        <dbReference type="PROSITE-ProRule" id="PRU00644"/>
    </source>
</evidence>
<keyword evidence="12" id="KW-1185">Reference proteome</keyword>
<dbReference type="PROSITE" id="PS51312">
    <property type="entry name" value="SB"/>
    <property type="match status" value="1"/>
</dbReference>
<evidence type="ECO:0000256" key="6">
    <source>
        <dbReference type="ARBA" id="ARBA00023054"/>
    </source>
</evidence>
<evidence type="ECO:0000256" key="9">
    <source>
        <dbReference type="SAM" id="MobiDB-lite"/>
    </source>
</evidence>
<dbReference type="Gene3D" id="2.130.10.10">
    <property type="entry name" value="YVTN repeat-like/Quinoprotein amine dehydrogenase"/>
    <property type="match status" value="1"/>
</dbReference>
<reference evidence="13" key="1">
    <citation type="submission" date="2022-11" db="UniProtKB">
        <authorList>
            <consortium name="WormBaseParasite"/>
        </authorList>
    </citation>
    <scope>IDENTIFICATION</scope>
</reference>